<gene>
    <name evidence="3" type="ORF">M9799_14835</name>
</gene>
<dbReference type="Pfam" id="PF01557">
    <property type="entry name" value="FAA_hydrolase"/>
    <property type="match status" value="1"/>
</dbReference>
<sequence>MRAPEFHKSQVLQALREAHQSGVAADASGVRDDIDVLAVLQHAAAAGGWRPGSAPAYWKSGGPSPALPLFHAPLPTQGVLPSHSERNPARIGQPACTLYGVEAEIALRIGRRVDRALALTLTADSVHGLVDAMTVAIEWVDSRWRQNLQAPLPLLQADRLSHGALVLGQDWLPYLPRDWSAQRCTVQIDAEAVREFKGSHPLGDPSAVLLPWLLHATEHWGSVEAGSVVTTGSWTGILQARAGSRVGVSFDGLAQAWLEFGAGSSAPPFCNE</sequence>
<protein>
    <submittedName>
        <fullName evidence="3">Fumarylacetoacetate hydrolase family protein</fullName>
    </submittedName>
</protein>
<dbReference type="InterPro" id="IPR050772">
    <property type="entry name" value="Hydratase-Decarb/MhpD_sf"/>
</dbReference>
<dbReference type="Gene3D" id="3.90.850.10">
    <property type="entry name" value="Fumarylacetoacetase-like, C-terminal domain"/>
    <property type="match status" value="1"/>
</dbReference>
<dbReference type="PANTHER" id="PTHR30143">
    <property type="entry name" value="ACID HYDRATASE"/>
    <property type="match status" value="1"/>
</dbReference>
<name>A0ABY6G8S5_9BURK</name>
<dbReference type="EMBL" id="CP106881">
    <property type="protein sequence ID" value="UYG51318.1"/>
    <property type="molecule type" value="Genomic_DNA"/>
</dbReference>
<evidence type="ECO:0000313" key="4">
    <source>
        <dbReference type="Proteomes" id="UP001162800"/>
    </source>
</evidence>
<evidence type="ECO:0000313" key="3">
    <source>
        <dbReference type="EMBL" id="UYG51318.1"/>
    </source>
</evidence>
<dbReference type="GO" id="GO:0016787">
    <property type="term" value="F:hydrolase activity"/>
    <property type="evidence" value="ECO:0007669"/>
    <property type="project" value="UniProtKB-KW"/>
</dbReference>
<dbReference type="PANTHER" id="PTHR30143:SF0">
    <property type="entry name" value="2-KETO-4-PENTENOATE HYDRATASE"/>
    <property type="match status" value="1"/>
</dbReference>
<reference evidence="3" key="1">
    <citation type="submission" date="2022-09" db="EMBL/GenBank/DDBJ databases">
        <title>The complete genome of Acidovorax sp. 5MLIR.</title>
        <authorList>
            <person name="Liu L."/>
            <person name="Yue J."/>
            <person name="Yang F."/>
            <person name="Yuan J."/>
            <person name="Li L."/>
        </authorList>
    </citation>
    <scope>NUCLEOTIDE SEQUENCE</scope>
    <source>
        <strain evidence="3">5MLIR</strain>
    </source>
</reference>
<dbReference type="SUPFAM" id="SSF56529">
    <property type="entry name" value="FAH"/>
    <property type="match status" value="1"/>
</dbReference>
<organism evidence="3 4">
    <name type="scientific">Comamonas endophytica</name>
    <dbReference type="NCBI Taxonomy" id="2949090"/>
    <lineage>
        <taxon>Bacteria</taxon>
        <taxon>Pseudomonadati</taxon>
        <taxon>Pseudomonadota</taxon>
        <taxon>Betaproteobacteria</taxon>
        <taxon>Burkholderiales</taxon>
        <taxon>Comamonadaceae</taxon>
        <taxon>Comamonas</taxon>
    </lineage>
</organism>
<evidence type="ECO:0000259" key="2">
    <source>
        <dbReference type="Pfam" id="PF01557"/>
    </source>
</evidence>
<feature type="domain" description="Fumarylacetoacetase-like C-terminal" evidence="2">
    <location>
        <begin position="80"/>
        <end position="254"/>
    </location>
</feature>
<keyword evidence="1" id="KW-0456">Lyase</keyword>
<accession>A0ABY6G8S5</accession>
<dbReference type="RefSeq" id="WP_263725518.1">
    <property type="nucleotide sequence ID" value="NZ_CP106881.1"/>
</dbReference>
<keyword evidence="3" id="KW-0378">Hydrolase</keyword>
<dbReference type="InterPro" id="IPR011234">
    <property type="entry name" value="Fumarylacetoacetase-like_C"/>
</dbReference>
<dbReference type="Proteomes" id="UP001162800">
    <property type="component" value="Chromosome"/>
</dbReference>
<proteinExistence type="predicted"/>
<keyword evidence="4" id="KW-1185">Reference proteome</keyword>
<dbReference type="InterPro" id="IPR036663">
    <property type="entry name" value="Fumarylacetoacetase_C_sf"/>
</dbReference>
<evidence type="ECO:0000256" key="1">
    <source>
        <dbReference type="ARBA" id="ARBA00023239"/>
    </source>
</evidence>